<feature type="domain" description="SMP-30/Gluconolactonase/LRE-like region" evidence="2">
    <location>
        <begin position="19"/>
        <end position="254"/>
    </location>
</feature>
<organism evidence="3 4">
    <name type="scientific">Novosphingobium aureum</name>
    <dbReference type="NCBI Taxonomy" id="2792964"/>
    <lineage>
        <taxon>Bacteria</taxon>
        <taxon>Pseudomonadati</taxon>
        <taxon>Pseudomonadota</taxon>
        <taxon>Alphaproteobacteria</taxon>
        <taxon>Sphingomonadales</taxon>
        <taxon>Sphingomonadaceae</taxon>
        <taxon>Novosphingobium</taxon>
    </lineage>
</organism>
<evidence type="ECO:0000313" key="3">
    <source>
        <dbReference type="EMBL" id="MBH0114387.1"/>
    </source>
</evidence>
<dbReference type="PRINTS" id="PR01790">
    <property type="entry name" value="SMP30FAMILY"/>
</dbReference>
<dbReference type="GO" id="GO:0004341">
    <property type="term" value="F:gluconolactonase activity"/>
    <property type="evidence" value="ECO:0007669"/>
    <property type="project" value="TreeGrafter"/>
</dbReference>
<gene>
    <name evidence="3" type="ORF">I5E68_15690</name>
</gene>
<dbReference type="InterPro" id="IPR013658">
    <property type="entry name" value="SGL"/>
</dbReference>
<protein>
    <submittedName>
        <fullName evidence="3">SMP-30/gluconolactonase/LRE family protein</fullName>
    </submittedName>
</protein>
<comment type="caution">
    <text evidence="3">The sequence shown here is derived from an EMBL/GenBank/DDBJ whole genome shotgun (WGS) entry which is preliminary data.</text>
</comment>
<dbReference type="AlphaFoldDB" id="A0A931HE10"/>
<reference evidence="3" key="1">
    <citation type="submission" date="2020-11" db="EMBL/GenBank/DDBJ databases">
        <title>Novosphingobium aureum sp. nov., a marine bacterium isolated from sediment of a salt flat.</title>
        <authorList>
            <person name="Yoo Y."/>
            <person name="Kim J.-J."/>
        </authorList>
    </citation>
    <scope>NUCLEOTIDE SEQUENCE</scope>
    <source>
        <strain evidence="3">YJ-S2-02</strain>
    </source>
</reference>
<proteinExistence type="inferred from homology"/>
<dbReference type="RefSeq" id="WP_197165742.1">
    <property type="nucleotide sequence ID" value="NZ_JADZGI010000003.1"/>
</dbReference>
<sequence>MSAGDLHEIWRGDIAQPVGLAWLDAAGSLLVCDPAGGRIASLDPASRAMAFLGVPGSPSFCFPTSEGELLIGNGADLVRIDGEGRSALEIRIDMPAHLATASATVDALGRLWFVARDRRAGGEGRVYRYHDARMVPSLFDRTRPGGLAVSADGRTLFHANGPARTIEAYRVSPAAALSAGEPRFSLPASSGEPQDMALDGTGALWVALSGSSDAQAALVRLAPDGAVLDEIAVPASAVSAIAFGGEGLRTLFVAVPGAILALPVTVPGVPLVPVRLGHTDLGLIEDDDH</sequence>
<evidence type="ECO:0000256" key="1">
    <source>
        <dbReference type="ARBA" id="ARBA00008853"/>
    </source>
</evidence>
<evidence type="ECO:0000259" key="2">
    <source>
        <dbReference type="Pfam" id="PF08450"/>
    </source>
</evidence>
<dbReference type="EMBL" id="JADZGI010000003">
    <property type="protein sequence ID" value="MBH0114387.1"/>
    <property type="molecule type" value="Genomic_DNA"/>
</dbReference>
<dbReference type="PANTHER" id="PTHR10907:SF47">
    <property type="entry name" value="REGUCALCIN"/>
    <property type="match status" value="1"/>
</dbReference>
<dbReference type="PANTHER" id="PTHR10907">
    <property type="entry name" value="REGUCALCIN"/>
    <property type="match status" value="1"/>
</dbReference>
<dbReference type="InterPro" id="IPR011042">
    <property type="entry name" value="6-blade_b-propeller_TolB-like"/>
</dbReference>
<dbReference type="InterPro" id="IPR005511">
    <property type="entry name" value="SMP-30"/>
</dbReference>
<accession>A0A931HE10</accession>
<name>A0A931HE10_9SPHN</name>
<evidence type="ECO:0000313" key="4">
    <source>
        <dbReference type="Proteomes" id="UP000617634"/>
    </source>
</evidence>
<dbReference type="Gene3D" id="2.120.10.30">
    <property type="entry name" value="TolB, C-terminal domain"/>
    <property type="match status" value="1"/>
</dbReference>
<dbReference type="GO" id="GO:0005509">
    <property type="term" value="F:calcium ion binding"/>
    <property type="evidence" value="ECO:0007669"/>
    <property type="project" value="TreeGrafter"/>
</dbReference>
<dbReference type="Proteomes" id="UP000617634">
    <property type="component" value="Unassembled WGS sequence"/>
</dbReference>
<dbReference type="GO" id="GO:0019853">
    <property type="term" value="P:L-ascorbic acid biosynthetic process"/>
    <property type="evidence" value="ECO:0007669"/>
    <property type="project" value="TreeGrafter"/>
</dbReference>
<keyword evidence="4" id="KW-1185">Reference proteome</keyword>
<dbReference type="Pfam" id="PF08450">
    <property type="entry name" value="SGL"/>
    <property type="match status" value="1"/>
</dbReference>
<dbReference type="SUPFAM" id="SSF63829">
    <property type="entry name" value="Calcium-dependent phosphotriesterase"/>
    <property type="match status" value="1"/>
</dbReference>
<comment type="similarity">
    <text evidence="1">Belongs to the SMP-30/CGR1 family.</text>
</comment>